<dbReference type="AlphaFoldDB" id="A0A175VYG7"/>
<name>A0A175VYG7_9PEZI</name>
<comment type="caution">
    <text evidence="2">The sequence shown here is derived from an EMBL/GenBank/DDBJ whole genome shotgun (WGS) entry which is preliminary data.</text>
</comment>
<evidence type="ECO:0000259" key="1">
    <source>
        <dbReference type="Pfam" id="PF12417"/>
    </source>
</evidence>
<dbReference type="InterPro" id="IPR022137">
    <property type="entry name" value="Znf_prot_DUF3669"/>
</dbReference>
<dbReference type="OrthoDB" id="2993351at2759"/>
<gene>
    <name evidence="2" type="ORF">MMYC01_206644</name>
</gene>
<dbReference type="EMBL" id="LCTW02000204">
    <property type="protein sequence ID" value="KXX76577.1"/>
    <property type="molecule type" value="Genomic_DNA"/>
</dbReference>
<evidence type="ECO:0000313" key="2">
    <source>
        <dbReference type="EMBL" id="KXX76577.1"/>
    </source>
</evidence>
<organism evidence="2 3">
    <name type="scientific">Madurella mycetomatis</name>
    <dbReference type="NCBI Taxonomy" id="100816"/>
    <lineage>
        <taxon>Eukaryota</taxon>
        <taxon>Fungi</taxon>
        <taxon>Dikarya</taxon>
        <taxon>Ascomycota</taxon>
        <taxon>Pezizomycotina</taxon>
        <taxon>Sordariomycetes</taxon>
        <taxon>Sordariomycetidae</taxon>
        <taxon>Sordariales</taxon>
        <taxon>Sordariales incertae sedis</taxon>
        <taxon>Madurella</taxon>
    </lineage>
</organism>
<dbReference type="Pfam" id="PF12417">
    <property type="entry name" value="DUF3669"/>
    <property type="match status" value="1"/>
</dbReference>
<reference evidence="2 3" key="1">
    <citation type="journal article" date="2016" name="Genome Announc.">
        <title>Genome Sequence of Madurella mycetomatis mm55, Isolated from a Human Mycetoma Case in Sudan.</title>
        <authorList>
            <person name="Smit S."/>
            <person name="Derks M.F."/>
            <person name="Bervoets S."/>
            <person name="Fahal A."/>
            <person name="van Leeuwen W."/>
            <person name="van Belkum A."/>
            <person name="van de Sande W.W."/>
        </authorList>
    </citation>
    <scope>NUCLEOTIDE SEQUENCE [LARGE SCALE GENOMIC DNA]</scope>
    <source>
        <strain evidence="3">mm55</strain>
    </source>
</reference>
<accession>A0A175VYG7</accession>
<feature type="domain" description="DUF3669" evidence="1">
    <location>
        <begin position="191"/>
        <end position="254"/>
    </location>
</feature>
<sequence>MSTLQAICTNPALYRVNIPLNITFLAPKSSGWAAIIPRLPAESTACEALISERILPFPKQARRLLVQEFWTGNIESVVDDKRNDHCLIRPYLGRRRCRRQSGPRTGQSMFKSISLRNYPLHIDQVEHLGLPAEEYALAMADALAFLHWAAKIDANDIEFVLARPRDMPAAITRPRIGDKEFTPGVLGPHDMWILDFDCCKTLDMNAEGIEVAVERFWRNDPFYPNPDCKCPEDERLWRVFCDRYLETSGLFLHDERDEIRRLPKMLVARIVATVGAYKRGANYALGQWKK</sequence>
<dbReference type="VEuPathDB" id="FungiDB:MMYC01_206644"/>
<dbReference type="Proteomes" id="UP000078237">
    <property type="component" value="Unassembled WGS sequence"/>
</dbReference>
<dbReference type="PANTHER" id="PTHR40780">
    <property type="entry name" value="DUF3669 DOMAIN-CONTAINING PROTEIN"/>
    <property type="match status" value="1"/>
</dbReference>
<evidence type="ECO:0000313" key="3">
    <source>
        <dbReference type="Proteomes" id="UP000078237"/>
    </source>
</evidence>
<dbReference type="PANTHER" id="PTHR40780:SF3">
    <property type="entry name" value="DUF3669 DOMAIN-CONTAINING PROTEIN"/>
    <property type="match status" value="1"/>
</dbReference>
<keyword evidence="3" id="KW-1185">Reference proteome</keyword>
<protein>
    <recommendedName>
        <fullName evidence="1">DUF3669 domain-containing protein</fullName>
    </recommendedName>
</protein>
<proteinExistence type="predicted"/>